<gene>
    <name evidence="1" type="ORF">PGLA2088_LOCUS12311</name>
</gene>
<evidence type="ECO:0000313" key="2">
    <source>
        <dbReference type="Proteomes" id="UP000626109"/>
    </source>
</evidence>
<accession>A0A813IU95</accession>
<dbReference type="AlphaFoldDB" id="A0A813IU95"/>
<reference evidence="1" key="1">
    <citation type="submission" date="2021-02" db="EMBL/GenBank/DDBJ databases">
        <authorList>
            <person name="Dougan E. K."/>
            <person name="Rhodes N."/>
            <person name="Thang M."/>
            <person name="Chan C."/>
        </authorList>
    </citation>
    <scope>NUCLEOTIDE SEQUENCE</scope>
</reference>
<sequence>LKLGFLDAVILVLRRPDEADGKGGPVLPAKSNRLWWETTAGRGDWADLKVSERPPMQLARCREI</sequence>
<dbReference type="EMBL" id="CAJNNW010014490">
    <property type="protein sequence ID" value="CAE8656653.1"/>
    <property type="molecule type" value="Genomic_DNA"/>
</dbReference>
<comment type="caution">
    <text evidence="1">The sequence shown here is derived from an EMBL/GenBank/DDBJ whole genome shotgun (WGS) entry which is preliminary data.</text>
</comment>
<feature type="non-terminal residue" evidence="1">
    <location>
        <position position="64"/>
    </location>
</feature>
<evidence type="ECO:0000313" key="1">
    <source>
        <dbReference type="EMBL" id="CAE8656653.1"/>
    </source>
</evidence>
<dbReference type="Proteomes" id="UP000626109">
    <property type="component" value="Unassembled WGS sequence"/>
</dbReference>
<organism evidence="1 2">
    <name type="scientific">Polarella glacialis</name>
    <name type="common">Dinoflagellate</name>
    <dbReference type="NCBI Taxonomy" id="89957"/>
    <lineage>
        <taxon>Eukaryota</taxon>
        <taxon>Sar</taxon>
        <taxon>Alveolata</taxon>
        <taxon>Dinophyceae</taxon>
        <taxon>Suessiales</taxon>
        <taxon>Suessiaceae</taxon>
        <taxon>Polarella</taxon>
    </lineage>
</organism>
<protein>
    <submittedName>
        <fullName evidence="1">Uncharacterized protein</fullName>
    </submittedName>
</protein>
<proteinExistence type="predicted"/>
<name>A0A813IU95_POLGL</name>